<comment type="caution">
    <text evidence="1">The sequence shown here is derived from an EMBL/GenBank/DDBJ whole genome shotgun (WGS) entry which is preliminary data.</text>
</comment>
<protein>
    <recommendedName>
        <fullName evidence="2">Xylulose kinase-1</fullName>
    </recommendedName>
</protein>
<accession>A0A699S6U0</accession>
<dbReference type="EMBL" id="BKCJ011141732">
    <property type="protein sequence ID" value="GFC93182.1"/>
    <property type="molecule type" value="Genomic_DNA"/>
</dbReference>
<sequence>MTTLTFADVHNMFAFLAKPSESEGFEKIIDFLNANPIKYALTANPTVYTSCIDQFWTTAKARNINKEAQIHAKVDGKKVIISKTSIKRYIRFGYEGGVDCFSNEVIFEQLTLMG</sequence>
<proteinExistence type="predicted"/>
<name>A0A699S6U0_TANCI</name>
<evidence type="ECO:0000313" key="1">
    <source>
        <dbReference type="EMBL" id="GFC93182.1"/>
    </source>
</evidence>
<dbReference type="AlphaFoldDB" id="A0A699S6U0"/>
<evidence type="ECO:0008006" key="2">
    <source>
        <dbReference type="Google" id="ProtNLM"/>
    </source>
</evidence>
<feature type="non-terminal residue" evidence="1">
    <location>
        <position position="114"/>
    </location>
</feature>
<reference evidence="1" key="1">
    <citation type="journal article" date="2019" name="Sci. Rep.">
        <title>Draft genome of Tanacetum cinerariifolium, the natural source of mosquito coil.</title>
        <authorList>
            <person name="Yamashiro T."/>
            <person name="Shiraishi A."/>
            <person name="Satake H."/>
            <person name="Nakayama K."/>
        </authorList>
    </citation>
    <scope>NUCLEOTIDE SEQUENCE</scope>
</reference>
<organism evidence="1">
    <name type="scientific">Tanacetum cinerariifolium</name>
    <name type="common">Dalmatian daisy</name>
    <name type="synonym">Chrysanthemum cinerariifolium</name>
    <dbReference type="NCBI Taxonomy" id="118510"/>
    <lineage>
        <taxon>Eukaryota</taxon>
        <taxon>Viridiplantae</taxon>
        <taxon>Streptophyta</taxon>
        <taxon>Embryophyta</taxon>
        <taxon>Tracheophyta</taxon>
        <taxon>Spermatophyta</taxon>
        <taxon>Magnoliopsida</taxon>
        <taxon>eudicotyledons</taxon>
        <taxon>Gunneridae</taxon>
        <taxon>Pentapetalae</taxon>
        <taxon>asterids</taxon>
        <taxon>campanulids</taxon>
        <taxon>Asterales</taxon>
        <taxon>Asteraceae</taxon>
        <taxon>Asteroideae</taxon>
        <taxon>Anthemideae</taxon>
        <taxon>Anthemidinae</taxon>
        <taxon>Tanacetum</taxon>
    </lineage>
</organism>
<gene>
    <name evidence="1" type="ORF">Tci_865152</name>
</gene>